<keyword evidence="5" id="KW-0233">DNA recombination</keyword>
<evidence type="ECO:0000256" key="4">
    <source>
        <dbReference type="ARBA" id="ARBA00023125"/>
    </source>
</evidence>
<evidence type="ECO:0000313" key="7">
    <source>
        <dbReference type="EMBL" id="WTY34358.1"/>
    </source>
</evidence>
<sequence>MPEPDRLYTRGHNEAAIPGNGMPMPGTVLESSAHEDGSYCLDVAELVAFRQQRRLPERHGAFAYIHPECFPVTMPVAAPARGLRLVAQSVTDSENAADLDARAVRTTTEPSGGDLAIAQDLVRSAHARGVAMTGPGGLLQALTKTVIETALDQEMLEHLGYDKHDATGRGSGNSRNGTRAKTLLTDNVGPIRINVPRDRDGTFDPVIVKKSQRRLGGVDTIVVSLAAKGLTTGEIVAHFEEIYGASISKDTIAKITDQSTSGLTEWADRPLDQVYAAVFIDAVYVKIREGQAAGRPIYSAVGVDLAGRRHVLGLWAGTGSGESATFWLRVLTELKNRNVEDIFFIVCDRLTGFQDAVAAVFPAATVQTCVIHLIRNTFKYASNKYWEQIAADLKAIYRAPSAEEAWAAFEEFEARWDRHYPEIGRLWRNAWKQFVPFLDYDVEIRTVLFSTNTVESVIARYRRAVAVHGGFPTESAALKFLYLATRSLDPHGTDQQRWITRWKPALEALTVTFGHRMPSPKSPRRSSLPAQ</sequence>
<dbReference type="Pfam" id="PF00872">
    <property type="entry name" value="Transposase_mut"/>
    <property type="match status" value="1"/>
</dbReference>
<evidence type="ECO:0000256" key="6">
    <source>
        <dbReference type="SAM" id="MobiDB-lite"/>
    </source>
</evidence>
<dbReference type="Proteomes" id="UP001621418">
    <property type="component" value="Chromosome"/>
</dbReference>
<dbReference type="EMBL" id="CP109527">
    <property type="protein sequence ID" value="WTY34358.1"/>
    <property type="molecule type" value="Genomic_DNA"/>
</dbReference>
<evidence type="ECO:0000256" key="5">
    <source>
        <dbReference type="ARBA" id="ARBA00023172"/>
    </source>
</evidence>
<dbReference type="PROSITE" id="PS01007">
    <property type="entry name" value="TRANSPOSASE_MUTATOR"/>
    <property type="match status" value="1"/>
</dbReference>
<protein>
    <submittedName>
        <fullName evidence="7">IS256 family transposase</fullName>
    </submittedName>
</protein>
<reference evidence="7 8" key="1">
    <citation type="submission" date="2022-10" db="EMBL/GenBank/DDBJ databases">
        <title>The complete genomes of actinobacterial strains from the NBC collection.</title>
        <authorList>
            <person name="Joergensen T.S."/>
            <person name="Alvarez Arevalo M."/>
            <person name="Sterndorff E.B."/>
            <person name="Faurdal D."/>
            <person name="Vuksanovic O."/>
            <person name="Mourched A.-S."/>
            <person name="Charusanti P."/>
            <person name="Shaw S."/>
            <person name="Blin K."/>
            <person name="Weber T."/>
        </authorList>
    </citation>
    <scope>NUCLEOTIDE SEQUENCE [LARGE SCALE GENOMIC DNA]</scope>
    <source>
        <strain evidence="7 8">NBC_01413</strain>
    </source>
</reference>
<dbReference type="PANTHER" id="PTHR33217:SF8">
    <property type="entry name" value="MUTATOR FAMILY TRANSPOSASE"/>
    <property type="match status" value="1"/>
</dbReference>
<accession>A0ABZ1N347</accession>
<evidence type="ECO:0000256" key="2">
    <source>
        <dbReference type="ARBA" id="ARBA00010961"/>
    </source>
</evidence>
<feature type="region of interest" description="Disordered" evidence="6">
    <location>
        <begin position="1"/>
        <end position="29"/>
    </location>
</feature>
<evidence type="ECO:0000313" key="8">
    <source>
        <dbReference type="Proteomes" id="UP001621418"/>
    </source>
</evidence>
<comment type="function">
    <text evidence="1">Required for the transposition of the insertion element.</text>
</comment>
<keyword evidence="3" id="KW-0815">Transposition</keyword>
<name>A0ABZ1N347_9NOCA</name>
<keyword evidence="4" id="KW-0238">DNA-binding</keyword>
<comment type="similarity">
    <text evidence="2">Belongs to the transposase mutator family.</text>
</comment>
<evidence type="ECO:0000256" key="3">
    <source>
        <dbReference type="ARBA" id="ARBA00022578"/>
    </source>
</evidence>
<dbReference type="InterPro" id="IPR001207">
    <property type="entry name" value="Transposase_mutator"/>
</dbReference>
<organism evidence="7 8">
    <name type="scientific">Nocardia salmonicida</name>
    <dbReference type="NCBI Taxonomy" id="53431"/>
    <lineage>
        <taxon>Bacteria</taxon>
        <taxon>Bacillati</taxon>
        <taxon>Actinomycetota</taxon>
        <taxon>Actinomycetes</taxon>
        <taxon>Mycobacteriales</taxon>
        <taxon>Nocardiaceae</taxon>
        <taxon>Nocardia</taxon>
    </lineage>
</organism>
<dbReference type="PANTHER" id="PTHR33217">
    <property type="entry name" value="TRANSPOSASE FOR INSERTION SEQUENCE ELEMENT IS1081"/>
    <property type="match status" value="1"/>
</dbReference>
<proteinExistence type="inferred from homology"/>
<dbReference type="NCBIfam" id="NF033543">
    <property type="entry name" value="transpos_IS256"/>
    <property type="match status" value="1"/>
</dbReference>
<feature type="compositionally biased region" description="Basic and acidic residues" evidence="6">
    <location>
        <begin position="1"/>
        <end position="13"/>
    </location>
</feature>
<evidence type="ECO:0000256" key="1">
    <source>
        <dbReference type="ARBA" id="ARBA00002190"/>
    </source>
</evidence>
<gene>
    <name evidence="7" type="ORF">OG308_23965</name>
</gene>
<keyword evidence="8" id="KW-1185">Reference proteome</keyword>